<protein>
    <submittedName>
        <fullName evidence="2">Uncharacterized protein</fullName>
    </submittedName>
</protein>
<feature type="region of interest" description="Disordered" evidence="1">
    <location>
        <begin position="26"/>
        <end position="54"/>
    </location>
</feature>
<reference evidence="2" key="2">
    <citation type="journal article" date="2015" name="Data Brief">
        <title>Shoot transcriptome of the giant reed, Arundo donax.</title>
        <authorList>
            <person name="Barrero R.A."/>
            <person name="Guerrero F.D."/>
            <person name="Moolhuijzen P."/>
            <person name="Goolsby J.A."/>
            <person name="Tidwell J."/>
            <person name="Bellgard S.E."/>
            <person name="Bellgard M.I."/>
        </authorList>
    </citation>
    <scope>NUCLEOTIDE SEQUENCE</scope>
    <source>
        <tissue evidence="2">Shoot tissue taken approximately 20 cm above the soil surface</tissue>
    </source>
</reference>
<dbReference type="EMBL" id="GBRH01172260">
    <property type="protein sequence ID" value="JAE25636.1"/>
    <property type="molecule type" value="Transcribed_RNA"/>
</dbReference>
<organism evidence="2">
    <name type="scientific">Arundo donax</name>
    <name type="common">Giant reed</name>
    <name type="synonym">Donax arundinaceus</name>
    <dbReference type="NCBI Taxonomy" id="35708"/>
    <lineage>
        <taxon>Eukaryota</taxon>
        <taxon>Viridiplantae</taxon>
        <taxon>Streptophyta</taxon>
        <taxon>Embryophyta</taxon>
        <taxon>Tracheophyta</taxon>
        <taxon>Spermatophyta</taxon>
        <taxon>Magnoliopsida</taxon>
        <taxon>Liliopsida</taxon>
        <taxon>Poales</taxon>
        <taxon>Poaceae</taxon>
        <taxon>PACMAD clade</taxon>
        <taxon>Arundinoideae</taxon>
        <taxon>Arundineae</taxon>
        <taxon>Arundo</taxon>
    </lineage>
</organism>
<evidence type="ECO:0000313" key="2">
    <source>
        <dbReference type="EMBL" id="JAE25636.1"/>
    </source>
</evidence>
<dbReference type="AlphaFoldDB" id="A0A0A9GSV8"/>
<accession>A0A0A9GSV8</accession>
<sequence>MEDERDSLREPLPFPFYIIEGRKGKFTEQSSSADSIGSPTPPASLPTPEGEGSWSSACRWHWLLQQDPRFGVTHRLGGRT</sequence>
<proteinExistence type="predicted"/>
<evidence type="ECO:0000256" key="1">
    <source>
        <dbReference type="SAM" id="MobiDB-lite"/>
    </source>
</evidence>
<feature type="compositionally biased region" description="Polar residues" evidence="1">
    <location>
        <begin position="27"/>
        <end position="38"/>
    </location>
</feature>
<reference evidence="2" key="1">
    <citation type="submission" date="2014-09" db="EMBL/GenBank/DDBJ databases">
        <authorList>
            <person name="Magalhaes I.L.F."/>
            <person name="Oliveira U."/>
            <person name="Santos F.R."/>
            <person name="Vidigal T.H.D.A."/>
            <person name="Brescovit A.D."/>
            <person name="Santos A.J."/>
        </authorList>
    </citation>
    <scope>NUCLEOTIDE SEQUENCE</scope>
    <source>
        <tissue evidence="2">Shoot tissue taken approximately 20 cm above the soil surface</tissue>
    </source>
</reference>
<name>A0A0A9GSV8_ARUDO</name>